<organism evidence="2 3">
    <name type="scientific">Lupinus luteus</name>
    <name type="common">European yellow lupine</name>
    <dbReference type="NCBI Taxonomy" id="3873"/>
    <lineage>
        <taxon>Eukaryota</taxon>
        <taxon>Viridiplantae</taxon>
        <taxon>Streptophyta</taxon>
        <taxon>Embryophyta</taxon>
        <taxon>Tracheophyta</taxon>
        <taxon>Spermatophyta</taxon>
        <taxon>Magnoliopsida</taxon>
        <taxon>eudicotyledons</taxon>
        <taxon>Gunneridae</taxon>
        <taxon>Pentapetalae</taxon>
        <taxon>rosids</taxon>
        <taxon>fabids</taxon>
        <taxon>Fabales</taxon>
        <taxon>Fabaceae</taxon>
        <taxon>Papilionoideae</taxon>
        <taxon>50 kb inversion clade</taxon>
        <taxon>genistoids sensu lato</taxon>
        <taxon>core genistoids</taxon>
        <taxon>Genisteae</taxon>
        <taxon>Lupinus</taxon>
    </lineage>
</organism>
<evidence type="ECO:0000313" key="3">
    <source>
        <dbReference type="Proteomes" id="UP001497480"/>
    </source>
</evidence>
<comment type="caution">
    <text evidence="2">The sequence shown here is derived from an EMBL/GenBank/DDBJ whole genome shotgun (WGS) entry which is preliminary data.</text>
</comment>
<name>A0AAV1XEG4_LUPLU</name>
<sequence length="82" mass="8994">MRFKALVIIFQIKYKVYTQTRPDTVRTQAWHGQPQAHHTPSCSSRQLSRGVCALGGESSTMPDQQAPGQLKVNTVKVAQAGA</sequence>
<accession>A0AAV1XEG4</accession>
<proteinExistence type="predicted"/>
<dbReference type="Proteomes" id="UP001497480">
    <property type="component" value="Unassembled WGS sequence"/>
</dbReference>
<keyword evidence="3" id="KW-1185">Reference proteome</keyword>
<dbReference type="AlphaFoldDB" id="A0AAV1XEG4"/>
<evidence type="ECO:0000256" key="1">
    <source>
        <dbReference type="SAM" id="MobiDB-lite"/>
    </source>
</evidence>
<gene>
    <name evidence="2" type="ORF">LLUT_LOCUS21036</name>
</gene>
<feature type="region of interest" description="Disordered" evidence="1">
    <location>
        <begin position="28"/>
        <end position="47"/>
    </location>
</feature>
<dbReference type="EMBL" id="CAXHTB010000014">
    <property type="protein sequence ID" value="CAL0319976.1"/>
    <property type="molecule type" value="Genomic_DNA"/>
</dbReference>
<evidence type="ECO:0000313" key="2">
    <source>
        <dbReference type="EMBL" id="CAL0319976.1"/>
    </source>
</evidence>
<feature type="compositionally biased region" description="Polar residues" evidence="1">
    <location>
        <begin position="36"/>
        <end position="47"/>
    </location>
</feature>
<reference evidence="2 3" key="1">
    <citation type="submission" date="2024-03" db="EMBL/GenBank/DDBJ databases">
        <authorList>
            <person name="Martinez-Hernandez J."/>
        </authorList>
    </citation>
    <scope>NUCLEOTIDE SEQUENCE [LARGE SCALE GENOMIC DNA]</scope>
</reference>
<protein>
    <submittedName>
        <fullName evidence="2">Uncharacterized protein</fullName>
    </submittedName>
</protein>